<evidence type="ECO:0000313" key="1">
    <source>
        <dbReference type="EMBL" id="KAH3816383.1"/>
    </source>
</evidence>
<proteinExistence type="predicted"/>
<dbReference type="AlphaFoldDB" id="A0A9D4GGJ4"/>
<evidence type="ECO:0000313" key="2">
    <source>
        <dbReference type="Proteomes" id="UP000828390"/>
    </source>
</evidence>
<keyword evidence="2" id="KW-1185">Reference proteome</keyword>
<dbReference type="EMBL" id="JAIWYP010000005">
    <property type="protein sequence ID" value="KAH3816383.1"/>
    <property type="molecule type" value="Genomic_DNA"/>
</dbReference>
<reference evidence="1" key="1">
    <citation type="journal article" date="2019" name="bioRxiv">
        <title>The Genome of the Zebra Mussel, Dreissena polymorpha: A Resource for Invasive Species Research.</title>
        <authorList>
            <person name="McCartney M.A."/>
            <person name="Auch B."/>
            <person name="Kono T."/>
            <person name="Mallez S."/>
            <person name="Zhang Y."/>
            <person name="Obille A."/>
            <person name="Becker A."/>
            <person name="Abrahante J.E."/>
            <person name="Garbe J."/>
            <person name="Badalamenti J.P."/>
            <person name="Herman A."/>
            <person name="Mangelson H."/>
            <person name="Liachko I."/>
            <person name="Sullivan S."/>
            <person name="Sone E.D."/>
            <person name="Koren S."/>
            <person name="Silverstein K.A.T."/>
            <person name="Beckman K.B."/>
            <person name="Gohl D.M."/>
        </authorList>
    </citation>
    <scope>NUCLEOTIDE SEQUENCE</scope>
    <source>
        <strain evidence="1">Duluth1</strain>
        <tissue evidence="1">Whole animal</tissue>
    </source>
</reference>
<dbReference type="Proteomes" id="UP000828390">
    <property type="component" value="Unassembled WGS sequence"/>
</dbReference>
<sequence length="63" mass="6770">MLTTKTAVCQRFTQERVKLCTVTKRYPSTTTAAAVTSAVSTANGNSAITCIQSPVYTNEHTNT</sequence>
<name>A0A9D4GGJ4_DREPO</name>
<accession>A0A9D4GGJ4</accession>
<organism evidence="1 2">
    <name type="scientific">Dreissena polymorpha</name>
    <name type="common">Zebra mussel</name>
    <name type="synonym">Mytilus polymorpha</name>
    <dbReference type="NCBI Taxonomy" id="45954"/>
    <lineage>
        <taxon>Eukaryota</taxon>
        <taxon>Metazoa</taxon>
        <taxon>Spiralia</taxon>
        <taxon>Lophotrochozoa</taxon>
        <taxon>Mollusca</taxon>
        <taxon>Bivalvia</taxon>
        <taxon>Autobranchia</taxon>
        <taxon>Heteroconchia</taxon>
        <taxon>Euheterodonta</taxon>
        <taxon>Imparidentia</taxon>
        <taxon>Neoheterodontei</taxon>
        <taxon>Myida</taxon>
        <taxon>Dreissenoidea</taxon>
        <taxon>Dreissenidae</taxon>
        <taxon>Dreissena</taxon>
    </lineage>
</organism>
<reference evidence="1" key="2">
    <citation type="submission" date="2020-11" db="EMBL/GenBank/DDBJ databases">
        <authorList>
            <person name="McCartney M.A."/>
            <person name="Auch B."/>
            <person name="Kono T."/>
            <person name="Mallez S."/>
            <person name="Becker A."/>
            <person name="Gohl D.M."/>
            <person name="Silverstein K.A.T."/>
            <person name="Koren S."/>
            <person name="Bechman K.B."/>
            <person name="Herman A."/>
            <person name="Abrahante J.E."/>
            <person name="Garbe J."/>
        </authorList>
    </citation>
    <scope>NUCLEOTIDE SEQUENCE</scope>
    <source>
        <strain evidence="1">Duluth1</strain>
        <tissue evidence="1">Whole animal</tissue>
    </source>
</reference>
<gene>
    <name evidence="1" type="ORF">DPMN_117899</name>
</gene>
<protein>
    <submittedName>
        <fullName evidence="1">Uncharacterized protein</fullName>
    </submittedName>
</protein>
<comment type="caution">
    <text evidence="1">The sequence shown here is derived from an EMBL/GenBank/DDBJ whole genome shotgun (WGS) entry which is preliminary data.</text>
</comment>